<dbReference type="PROSITE" id="PS00211">
    <property type="entry name" value="ABC_TRANSPORTER_1"/>
    <property type="match status" value="1"/>
</dbReference>
<evidence type="ECO:0000256" key="8">
    <source>
        <dbReference type="ARBA" id="ARBA00070305"/>
    </source>
</evidence>
<evidence type="ECO:0000256" key="3">
    <source>
        <dbReference type="ARBA" id="ARBA00022840"/>
    </source>
</evidence>
<dbReference type="InterPro" id="IPR003593">
    <property type="entry name" value="AAA+_ATPase"/>
</dbReference>
<name>A0A4Y9AFK4_9BACI</name>
<dbReference type="EMBL" id="SRHY01000002">
    <property type="protein sequence ID" value="TFJ94205.1"/>
    <property type="molecule type" value="Genomic_DNA"/>
</dbReference>
<dbReference type="InterPro" id="IPR027417">
    <property type="entry name" value="P-loop_NTPase"/>
</dbReference>
<evidence type="ECO:0000256" key="4">
    <source>
        <dbReference type="ARBA" id="ARBA00022967"/>
    </source>
</evidence>
<accession>A0A4Y9AFK4</accession>
<keyword evidence="2" id="KW-0547">Nucleotide-binding</keyword>
<dbReference type="Pfam" id="PF00005">
    <property type="entry name" value="ABC_tran"/>
    <property type="match status" value="1"/>
</dbReference>
<feature type="domain" description="ABC transporter" evidence="9">
    <location>
        <begin position="3"/>
        <end position="234"/>
    </location>
</feature>
<dbReference type="RefSeq" id="WP_135108520.1">
    <property type="nucleotide sequence ID" value="NZ_SRHY01000002.1"/>
</dbReference>
<dbReference type="InterPro" id="IPR050166">
    <property type="entry name" value="ABC_transporter_ATP-bind"/>
</dbReference>
<keyword evidence="11" id="KW-1185">Reference proteome</keyword>
<dbReference type="GO" id="GO:0005524">
    <property type="term" value="F:ATP binding"/>
    <property type="evidence" value="ECO:0007669"/>
    <property type="project" value="UniProtKB-KW"/>
</dbReference>
<dbReference type="InterPro" id="IPR003439">
    <property type="entry name" value="ABC_transporter-like_ATP-bd"/>
</dbReference>
<dbReference type="OrthoDB" id="9802264at2"/>
<dbReference type="GO" id="GO:0015418">
    <property type="term" value="F:ABC-type quaternary ammonium compound transporting activity"/>
    <property type="evidence" value="ECO:0007669"/>
    <property type="project" value="UniProtKB-EC"/>
</dbReference>
<evidence type="ECO:0000313" key="10">
    <source>
        <dbReference type="EMBL" id="TFJ94205.1"/>
    </source>
</evidence>
<dbReference type="CDD" id="cd03293">
    <property type="entry name" value="ABC_NrtD_SsuB_transporters"/>
    <property type="match status" value="1"/>
</dbReference>
<keyword evidence="1" id="KW-0813">Transport</keyword>
<dbReference type="PANTHER" id="PTHR42788">
    <property type="entry name" value="TAURINE IMPORT ATP-BINDING PROTEIN-RELATED"/>
    <property type="match status" value="1"/>
</dbReference>
<dbReference type="Proteomes" id="UP000298484">
    <property type="component" value="Unassembled WGS sequence"/>
</dbReference>
<dbReference type="FunFam" id="3.40.50.300:FF:000425">
    <property type="entry name" value="Probable ABC transporter, ATP-binding subunit"/>
    <property type="match status" value="1"/>
</dbReference>
<keyword evidence="3 10" id="KW-0067">ATP-binding</keyword>
<comment type="catalytic activity">
    <reaction evidence="5">
        <text>a quaternary ammonium(out) + ATP + H2O = a quaternary ammonium(in) + ADP + phosphate + H(+)</text>
        <dbReference type="Rhea" id="RHEA:11036"/>
        <dbReference type="ChEBI" id="CHEBI:15377"/>
        <dbReference type="ChEBI" id="CHEBI:15378"/>
        <dbReference type="ChEBI" id="CHEBI:30616"/>
        <dbReference type="ChEBI" id="CHEBI:35267"/>
        <dbReference type="ChEBI" id="CHEBI:43474"/>
        <dbReference type="ChEBI" id="CHEBI:456216"/>
        <dbReference type="EC" id="7.6.2.9"/>
    </reaction>
</comment>
<comment type="subunit">
    <text evidence="6">The complex is composed of two ATP-binding proteins (OpuCA), two transmembrane proteins (OpuCB and OpuCD) and a solute-binding protein (OpuCC).</text>
</comment>
<organism evidence="10 11">
    <name type="scientific">Lentibacillus salicampi</name>
    <dbReference type="NCBI Taxonomy" id="175306"/>
    <lineage>
        <taxon>Bacteria</taxon>
        <taxon>Bacillati</taxon>
        <taxon>Bacillota</taxon>
        <taxon>Bacilli</taxon>
        <taxon>Bacillales</taxon>
        <taxon>Bacillaceae</taxon>
        <taxon>Lentibacillus</taxon>
    </lineage>
</organism>
<keyword evidence="4" id="KW-1278">Translocase</keyword>
<comment type="caution">
    <text evidence="10">The sequence shown here is derived from an EMBL/GenBank/DDBJ whole genome shotgun (WGS) entry which is preliminary data.</text>
</comment>
<dbReference type="PANTHER" id="PTHR42788:SF13">
    <property type="entry name" value="ALIPHATIC SULFONATES IMPORT ATP-BINDING PROTEIN SSUB"/>
    <property type="match status" value="1"/>
</dbReference>
<dbReference type="AlphaFoldDB" id="A0A4Y9AFK4"/>
<sequence length="260" mass="29377">MYLNIDNISKSFQRQDEQQLKALENINLEINEGEFISLLGPSGCGKSTLLSIMAGLSKPTSGSVRLENNIITEPGPDKSMVFQEPALFPWMSVKENVTFPLRKNFSKKEQEAKAAEYLKMVHLSQFAENYPHELSGGMQQRVAIARALAMDSGLLLMDEPFGALDEQTRQVLQDEVEKIWLDTKKTIVFVTHSIREAIKLSDRVIIMSARPGTVISDFRVNLNRPRQQKDMAALEEDVMAILKTEIENVMKEELQYAGSR</sequence>
<evidence type="ECO:0000256" key="2">
    <source>
        <dbReference type="ARBA" id="ARBA00022741"/>
    </source>
</evidence>
<evidence type="ECO:0000256" key="7">
    <source>
        <dbReference type="ARBA" id="ARBA00066388"/>
    </source>
</evidence>
<dbReference type="EC" id="7.6.2.9" evidence="7"/>
<evidence type="ECO:0000256" key="5">
    <source>
        <dbReference type="ARBA" id="ARBA00052482"/>
    </source>
</evidence>
<evidence type="ECO:0000313" key="11">
    <source>
        <dbReference type="Proteomes" id="UP000298484"/>
    </source>
</evidence>
<dbReference type="SMART" id="SM00382">
    <property type="entry name" value="AAA"/>
    <property type="match status" value="1"/>
</dbReference>
<dbReference type="Gene3D" id="3.40.50.300">
    <property type="entry name" value="P-loop containing nucleotide triphosphate hydrolases"/>
    <property type="match status" value="1"/>
</dbReference>
<reference evidence="10 11" key="1">
    <citation type="submission" date="2019-03" db="EMBL/GenBank/DDBJ databases">
        <title>Genome sequence of Lentibacillus salicampi ATCC BAA-719.</title>
        <authorList>
            <person name="Maclea K.S."/>
            <person name="Simoes Junior M."/>
        </authorList>
    </citation>
    <scope>NUCLEOTIDE SEQUENCE [LARGE SCALE GENOMIC DNA]</scope>
    <source>
        <strain evidence="10 11">ATCC BAA-719</strain>
    </source>
</reference>
<dbReference type="SUPFAM" id="SSF52540">
    <property type="entry name" value="P-loop containing nucleoside triphosphate hydrolases"/>
    <property type="match status" value="1"/>
</dbReference>
<evidence type="ECO:0000256" key="6">
    <source>
        <dbReference type="ARBA" id="ARBA00063934"/>
    </source>
</evidence>
<dbReference type="GO" id="GO:0016887">
    <property type="term" value="F:ATP hydrolysis activity"/>
    <property type="evidence" value="ECO:0007669"/>
    <property type="project" value="InterPro"/>
</dbReference>
<evidence type="ECO:0000259" key="9">
    <source>
        <dbReference type="PROSITE" id="PS50893"/>
    </source>
</evidence>
<evidence type="ECO:0000256" key="1">
    <source>
        <dbReference type="ARBA" id="ARBA00022448"/>
    </source>
</evidence>
<proteinExistence type="predicted"/>
<gene>
    <name evidence="10" type="ORF">E4U82_02820</name>
</gene>
<dbReference type="InterPro" id="IPR017871">
    <property type="entry name" value="ABC_transporter-like_CS"/>
</dbReference>
<protein>
    <recommendedName>
        <fullName evidence="8">Carnitine transport ATP-binding protein OpuCA</fullName>
        <ecNumber evidence="7">7.6.2.9</ecNumber>
    </recommendedName>
</protein>
<dbReference type="PROSITE" id="PS50893">
    <property type="entry name" value="ABC_TRANSPORTER_2"/>
    <property type="match status" value="1"/>
</dbReference>